<sequence length="355" mass="36673">MKRVTLTLPLISLAACAAGEVEVPIAVRIANATPAVSVTARGETTPVGTTNADAADDPAIWRNAADPAASLIVGTDKKAGVYVYGLDGRVRDFLDAGRVNNVDLKDGVTINGGTGILVVASDRNDIARAKLALFQLDPVTAKLKALGIVDGGSGEAYGVCMGSDTAGLYAFIVLKDGTINQVALDASGTTPTGRIVRTMKLDTQSEGCAVDDRTGTLYVAEEDVGLWRFDARASGSTTPTKIAAADGKNIVADAEGVAIAPIGEKDGYVIVSSQGDNAYTLYRISDDSYVGRFRIVDGAIGGTEETDGIEVMLGDFGPQYPGGLFIAQDGQNGAAAQNFKLVAWADIVKALGLPQ</sequence>
<evidence type="ECO:0000256" key="1">
    <source>
        <dbReference type="SAM" id="SignalP"/>
    </source>
</evidence>
<feature type="signal peptide" evidence="1">
    <location>
        <begin position="1"/>
        <end position="17"/>
    </location>
</feature>
<keyword evidence="4" id="KW-1185">Reference proteome</keyword>
<keyword evidence="3" id="KW-0378">Hydrolase</keyword>
<evidence type="ECO:0000313" key="4">
    <source>
        <dbReference type="Proteomes" id="UP001267638"/>
    </source>
</evidence>
<organism evidence="3 4">
    <name type="scientific">Sphingobium xenophagum</name>
    <dbReference type="NCBI Taxonomy" id="121428"/>
    <lineage>
        <taxon>Bacteria</taxon>
        <taxon>Pseudomonadati</taxon>
        <taxon>Pseudomonadota</taxon>
        <taxon>Alphaproteobacteria</taxon>
        <taxon>Sphingomonadales</taxon>
        <taxon>Sphingomonadaceae</taxon>
        <taxon>Sphingobium</taxon>
    </lineage>
</organism>
<proteinExistence type="predicted"/>
<comment type="caution">
    <text evidence="3">The sequence shown here is derived from an EMBL/GenBank/DDBJ whole genome shotgun (WGS) entry which is preliminary data.</text>
</comment>
<dbReference type="PROSITE" id="PS51662">
    <property type="entry name" value="BP_PHYTASE"/>
    <property type="match status" value="1"/>
</dbReference>
<feature type="chain" id="PRO_5047454509" evidence="1">
    <location>
        <begin position="18"/>
        <end position="355"/>
    </location>
</feature>
<protein>
    <submittedName>
        <fullName evidence="3">3-phytase</fullName>
        <ecNumber evidence="3">3.1.3.8</ecNumber>
    </submittedName>
</protein>
<dbReference type="PROSITE" id="PS51257">
    <property type="entry name" value="PROKAR_LIPOPROTEIN"/>
    <property type="match status" value="1"/>
</dbReference>
<evidence type="ECO:0000313" key="3">
    <source>
        <dbReference type="EMBL" id="MDR7155241.1"/>
    </source>
</evidence>
<dbReference type="RefSeq" id="WP_310224324.1">
    <property type="nucleotide sequence ID" value="NZ_JAVDWV010000008.1"/>
</dbReference>
<keyword evidence="1" id="KW-0732">Signal</keyword>
<dbReference type="InterPro" id="IPR003431">
    <property type="entry name" value="B-propeller_Phytase"/>
</dbReference>
<reference evidence="3 4" key="1">
    <citation type="submission" date="2023-07" db="EMBL/GenBank/DDBJ databases">
        <title>Sorghum-associated microbial communities from plants grown in Nebraska, USA.</title>
        <authorList>
            <person name="Schachtman D."/>
        </authorList>
    </citation>
    <scope>NUCLEOTIDE SEQUENCE [LARGE SCALE GENOMIC DNA]</scope>
    <source>
        <strain evidence="3 4">4256</strain>
    </source>
</reference>
<dbReference type="EC" id="3.1.3.8" evidence="3"/>
<evidence type="ECO:0000259" key="2">
    <source>
        <dbReference type="PROSITE" id="PS51662"/>
    </source>
</evidence>
<dbReference type="InterPro" id="IPR011042">
    <property type="entry name" value="6-blade_b-propeller_TolB-like"/>
</dbReference>
<dbReference type="Pfam" id="PF02333">
    <property type="entry name" value="Phytase"/>
    <property type="match status" value="1"/>
</dbReference>
<dbReference type="GO" id="GO:0016158">
    <property type="term" value="F:inositol hexakisphosphate 3-phosphatase activity"/>
    <property type="evidence" value="ECO:0007669"/>
    <property type="project" value="UniProtKB-EC"/>
</dbReference>
<dbReference type="EMBL" id="JAVDWV010000008">
    <property type="protein sequence ID" value="MDR7155241.1"/>
    <property type="molecule type" value="Genomic_DNA"/>
</dbReference>
<name>A0ABU1X0Z5_SPHXE</name>
<feature type="domain" description="BPP" evidence="2">
    <location>
        <begin position="28"/>
        <end position="351"/>
    </location>
</feature>
<dbReference type="Gene3D" id="2.120.10.30">
    <property type="entry name" value="TolB, C-terminal domain"/>
    <property type="match status" value="1"/>
</dbReference>
<dbReference type="Proteomes" id="UP001267638">
    <property type="component" value="Unassembled WGS sequence"/>
</dbReference>
<gene>
    <name evidence="3" type="ORF">J2W40_002063</name>
</gene>
<accession>A0ABU1X0Z5</accession>
<dbReference type="SUPFAM" id="SSF50956">
    <property type="entry name" value="Thermostable phytase (3-phytase)"/>
    <property type="match status" value="1"/>
</dbReference>